<accession>A0ABM9TIT5</accession>
<comment type="caution">
    <text evidence="1">The sequence shown here is derived from an EMBL/GenBank/DDBJ whole genome shotgun (WGS) entry which is preliminary data.</text>
</comment>
<keyword evidence="2" id="KW-1185">Reference proteome</keyword>
<sequence>MALFFLPVSTGLEIQIDIYFILIKDSMDGTIFSIWMRSFLGIGAMTGITPSGCDSTIVQNT</sequence>
<reference evidence="1 2" key="1">
    <citation type="submission" date="2015-03" db="EMBL/GenBank/DDBJ databases">
        <authorList>
            <consortium name="Pathogen Informatics"/>
            <person name="Murphy D."/>
        </authorList>
    </citation>
    <scope>NUCLEOTIDE SEQUENCE [LARGE SCALE GENOMIC DNA]</scope>
    <source>
        <strain evidence="1 2">WP-931201</strain>
    </source>
</reference>
<proteinExistence type="predicted"/>
<name>A0ABM9TIT5_9GAMM</name>
<dbReference type="Proteomes" id="UP000047420">
    <property type="component" value="Unassembled WGS sequence"/>
</dbReference>
<evidence type="ECO:0000313" key="2">
    <source>
        <dbReference type="Proteomes" id="UP000047420"/>
    </source>
</evidence>
<evidence type="ECO:0000313" key="1">
    <source>
        <dbReference type="EMBL" id="CRG51927.1"/>
    </source>
</evidence>
<organism evidence="1 2">
    <name type="scientific">Yersinia wautersii</name>
    <dbReference type="NCBI Taxonomy" id="1341643"/>
    <lineage>
        <taxon>Bacteria</taxon>
        <taxon>Pseudomonadati</taxon>
        <taxon>Pseudomonadota</taxon>
        <taxon>Gammaproteobacteria</taxon>
        <taxon>Enterobacterales</taxon>
        <taxon>Yersiniaceae</taxon>
        <taxon>Yersinia</taxon>
    </lineage>
</organism>
<dbReference type="EMBL" id="CVMG01000034">
    <property type="protein sequence ID" value="CRG51927.1"/>
    <property type="molecule type" value="Genomic_DNA"/>
</dbReference>
<protein>
    <submittedName>
        <fullName evidence="1">Uncharacterized protein</fullName>
    </submittedName>
</protein>
<gene>
    <name evidence="1" type="ORF">ERS008478_03575</name>
</gene>